<evidence type="ECO:0000313" key="3">
    <source>
        <dbReference type="Proteomes" id="UP000663400"/>
    </source>
</evidence>
<keyword evidence="3" id="KW-1185">Reference proteome</keyword>
<dbReference type="RefSeq" id="WP_200604432.1">
    <property type="nucleotide sequence ID" value="NZ_CP071517.1"/>
</dbReference>
<name>A0ABX7RAK4_9GAMM</name>
<dbReference type="InterPro" id="IPR036397">
    <property type="entry name" value="RNaseH_sf"/>
</dbReference>
<accession>A0ABX7RAK4</accession>
<feature type="domain" description="YprB ribonuclease H-like" evidence="1">
    <location>
        <begin position="116"/>
        <end position="285"/>
    </location>
</feature>
<dbReference type="Gene3D" id="3.30.420.10">
    <property type="entry name" value="Ribonuclease H-like superfamily/Ribonuclease H"/>
    <property type="match status" value="1"/>
</dbReference>
<reference evidence="2 3" key="1">
    <citation type="submission" date="2021-02" db="EMBL/GenBank/DDBJ databases">
        <title>Lysobacter arenosi sp. nov., isolated from soil of gangwondo yeongwol, south Korea.</title>
        <authorList>
            <person name="Kim K.R."/>
            <person name="Kim K.H."/>
            <person name="Jeon C.O."/>
        </authorList>
    </citation>
    <scope>NUCLEOTIDE SEQUENCE [LARGE SCALE GENOMIC DNA]</scope>
    <source>
        <strain evidence="2 3">R7</strain>
    </source>
</reference>
<evidence type="ECO:0000313" key="2">
    <source>
        <dbReference type="EMBL" id="QSX75183.1"/>
    </source>
</evidence>
<dbReference type="InterPro" id="IPR038720">
    <property type="entry name" value="YprB_RNase_H-like_dom"/>
</dbReference>
<dbReference type="PANTHER" id="PTHR38462:SF1">
    <property type="entry name" value="YPRB RIBONUCLEASE H-LIKE DOMAIN-CONTAINING PROTEIN"/>
    <property type="match status" value="1"/>
</dbReference>
<dbReference type="PANTHER" id="PTHR38462">
    <property type="entry name" value="EXONUCLEASE-LIKE PROTEIN"/>
    <property type="match status" value="1"/>
</dbReference>
<evidence type="ECO:0000259" key="1">
    <source>
        <dbReference type="Pfam" id="PF13482"/>
    </source>
</evidence>
<dbReference type="SUPFAM" id="SSF53098">
    <property type="entry name" value="Ribonuclease H-like"/>
    <property type="match status" value="1"/>
</dbReference>
<dbReference type="InterPro" id="IPR012337">
    <property type="entry name" value="RNaseH-like_sf"/>
</dbReference>
<gene>
    <name evidence="2" type="ORF">HIV01_001010</name>
</gene>
<dbReference type="Pfam" id="PF13482">
    <property type="entry name" value="RNase_H_2"/>
    <property type="match status" value="1"/>
</dbReference>
<proteinExistence type="predicted"/>
<organism evidence="2 3">
    <name type="scientific">Lysobacter arenosi</name>
    <dbReference type="NCBI Taxonomy" id="2795387"/>
    <lineage>
        <taxon>Bacteria</taxon>
        <taxon>Pseudomonadati</taxon>
        <taxon>Pseudomonadota</taxon>
        <taxon>Gammaproteobacteria</taxon>
        <taxon>Lysobacterales</taxon>
        <taxon>Lysobacteraceae</taxon>
        <taxon>Lysobacter</taxon>
    </lineage>
</organism>
<protein>
    <submittedName>
        <fullName evidence="2">Ribonuclease H-like domain-containing protein</fullName>
    </submittedName>
</protein>
<sequence>MTVTLEKLRALRRQAGETASGNRAGEDGVPQALFAAPVVGAPRPDPGAQLDALRRMLGVRQRHAPAPLASRDRSIPGIEIEPGLFLAESTQPMRAPPSVPLAFAKREDSVDTDALLFFDTETTGLAGGTGTRAFMIGAADWSAGTLRIRQLTITTLAAEPAMLRTFAQWLSARTVLCSYNGRCYDAPLLKTRFRLARMGDPISALDHVDLLFPTRRRYRGVWENCRLATIEREALRIVREDDLPGSEAPAAWLSFLRGGSSHNLRRVAEHNLQDVVTLGRLFVHLAEAA</sequence>
<dbReference type="EMBL" id="CP071517">
    <property type="protein sequence ID" value="QSX75183.1"/>
    <property type="molecule type" value="Genomic_DNA"/>
</dbReference>
<dbReference type="Proteomes" id="UP000663400">
    <property type="component" value="Chromosome"/>
</dbReference>